<dbReference type="AlphaFoldDB" id="A0AAD7ZC35"/>
<keyword evidence="2" id="KW-1185">Reference proteome</keyword>
<evidence type="ECO:0000313" key="1">
    <source>
        <dbReference type="EMBL" id="KAJ9577442.1"/>
    </source>
</evidence>
<accession>A0AAD7ZC35</accession>
<organism evidence="1 2">
    <name type="scientific">Diploptera punctata</name>
    <name type="common">Pacific beetle cockroach</name>
    <dbReference type="NCBI Taxonomy" id="6984"/>
    <lineage>
        <taxon>Eukaryota</taxon>
        <taxon>Metazoa</taxon>
        <taxon>Ecdysozoa</taxon>
        <taxon>Arthropoda</taxon>
        <taxon>Hexapoda</taxon>
        <taxon>Insecta</taxon>
        <taxon>Pterygota</taxon>
        <taxon>Neoptera</taxon>
        <taxon>Polyneoptera</taxon>
        <taxon>Dictyoptera</taxon>
        <taxon>Blattodea</taxon>
        <taxon>Blaberoidea</taxon>
        <taxon>Blaberidae</taxon>
        <taxon>Diplopterinae</taxon>
        <taxon>Diploptera</taxon>
    </lineage>
</organism>
<dbReference type="Proteomes" id="UP001233999">
    <property type="component" value="Unassembled WGS sequence"/>
</dbReference>
<comment type="caution">
    <text evidence="1">The sequence shown here is derived from an EMBL/GenBank/DDBJ whole genome shotgun (WGS) entry which is preliminary data.</text>
</comment>
<feature type="non-terminal residue" evidence="1">
    <location>
        <position position="63"/>
    </location>
</feature>
<proteinExistence type="predicted"/>
<dbReference type="EMBL" id="JASPKZ010009357">
    <property type="protein sequence ID" value="KAJ9577442.1"/>
    <property type="molecule type" value="Genomic_DNA"/>
</dbReference>
<reference evidence="1" key="1">
    <citation type="journal article" date="2023" name="IScience">
        <title>Live-bearing cockroach genome reveals convergent evolutionary mechanisms linked to viviparity in insects and beyond.</title>
        <authorList>
            <person name="Fouks B."/>
            <person name="Harrison M.C."/>
            <person name="Mikhailova A.A."/>
            <person name="Marchal E."/>
            <person name="English S."/>
            <person name="Carruthers M."/>
            <person name="Jennings E.C."/>
            <person name="Chiamaka E.L."/>
            <person name="Frigard R.A."/>
            <person name="Pippel M."/>
            <person name="Attardo G.M."/>
            <person name="Benoit J.B."/>
            <person name="Bornberg-Bauer E."/>
            <person name="Tobe S.S."/>
        </authorList>
    </citation>
    <scope>NUCLEOTIDE SEQUENCE</scope>
    <source>
        <strain evidence="1">Stay&amp;Tobe</strain>
    </source>
</reference>
<name>A0AAD7ZC35_DIPPU</name>
<protein>
    <submittedName>
        <fullName evidence="1">Uncharacterized protein</fullName>
    </submittedName>
</protein>
<feature type="non-terminal residue" evidence="1">
    <location>
        <position position="1"/>
    </location>
</feature>
<gene>
    <name evidence="1" type="ORF">L9F63_005943</name>
</gene>
<evidence type="ECO:0000313" key="2">
    <source>
        <dbReference type="Proteomes" id="UP001233999"/>
    </source>
</evidence>
<reference evidence="1" key="2">
    <citation type="submission" date="2023-05" db="EMBL/GenBank/DDBJ databases">
        <authorList>
            <person name="Fouks B."/>
        </authorList>
    </citation>
    <scope>NUCLEOTIDE SEQUENCE</scope>
    <source>
        <strain evidence="1">Stay&amp;Tobe</strain>
        <tissue evidence="1">Testes</tissue>
    </source>
</reference>
<sequence>VPQSVLRLIFISKWLLSQIKSALLKPDMLQPCKFVKSILNHRVFGQSYLHLLIWNHFGALTII</sequence>